<feature type="transmembrane region" description="Helical" evidence="2">
    <location>
        <begin position="343"/>
        <end position="366"/>
    </location>
</feature>
<name>A0AAD3SWY5_NEPGR</name>
<organism evidence="3 4">
    <name type="scientific">Nepenthes gracilis</name>
    <name type="common">Slender pitcher plant</name>
    <dbReference type="NCBI Taxonomy" id="150966"/>
    <lineage>
        <taxon>Eukaryota</taxon>
        <taxon>Viridiplantae</taxon>
        <taxon>Streptophyta</taxon>
        <taxon>Embryophyta</taxon>
        <taxon>Tracheophyta</taxon>
        <taxon>Spermatophyta</taxon>
        <taxon>Magnoliopsida</taxon>
        <taxon>eudicotyledons</taxon>
        <taxon>Gunneridae</taxon>
        <taxon>Pentapetalae</taxon>
        <taxon>Caryophyllales</taxon>
        <taxon>Nepenthaceae</taxon>
        <taxon>Nepenthes</taxon>
    </lineage>
</organism>
<sequence length="416" mass="45179">MRSTISTGQPQKAKARETGVQEGRATSNSTEWDYSQMLEPGLADTRCTSVPTMVLASGTAVAITGRGFSCNAVLPAAVTSTTVLRDAVMLMKSWTSLLHGVLLFACCNNDVLVPEDASMLLNMKLEFPSILDCDGDCRFRWNMGPGLVLKICYVAAAICVRWNDAITAAFLIWLLLLWMLNDELVFCCQWNGCEELLTCLLLLLVLAEGADVFSCMLDTLYPIFLDAWKVDARLVKWLAESCPWDCCGLLTTAGCGILSRLVGWLGLWHMLVHAYAIAGSLAIFGVLIAFNFGLMLDDEDLALVLRVCFGLASLTVVFAIVALQQFVWDAIYSGSVCSCENCLLLIFSPVLLFCLMQLAWVVAYCCCIATLGYAFNLLHCCALLLGGGLARAGDMRPVSGSDDEMMQHPGGVLEGS</sequence>
<dbReference type="EMBL" id="BSYO01000019">
    <property type="protein sequence ID" value="GMH18547.1"/>
    <property type="molecule type" value="Genomic_DNA"/>
</dbReference>
<feature type="transmembrane region" description="Helical" evidence="2">
    <location>
        <begin position="274"/>
        <end position="296"/>
    </location>
</feature>
<feature type="transmembrane region" description="Helical" evidence="2">
    <location>
        <begin position="147"/>
        <end position="180"/>
    </location>
</feature>
<keyword evidence="2" id="KW-0812">Transmembrane</keyword>
<keyword evidence="2" id="KW-0472">Membrane</keyword>
<feature type="compositionally biased region" description="Polar residues" evidence="1">
    <location>
        <begin position="1"/>
        <end position="10"/>
    </location>
</feature>
<feature type="transmembrane region" description="Helical" evidence="2">
    <location>
        <begin position="303"/>
        <end position="323"/>
    </location>
</feature>
<gene>
    <name evidence="3" type="ORF">Nepgr_020388</name>
</gene>
<feature type="transmembrane region" description="Helical" evidence="2">
    <location>
        <begin position="373"/>
        <end position="392"/>
    </location>
</feature>
<protein>
    <submittedName>
        <fullName evidence="3">Uncharacterized protein</fullName>
    </submittedName>
</protein>
<evidence type="ECO:0000256" key="1">
    <source>
        <dbReference type="SAM" id="MobiDB-lite"/>
    </source>
</evidence>
<proteinExistence type="predicted"/>
<evidence type="ECO:0000313" key="4">
    <source>
        <dbReference type="Proteomes" id="UP001279734"/>
    </source>
</evidence>
<evidence type="ECO:0000256" key="2">
    <source>
        <dbReference type="SAM" id="Phobius"/>
    </source>
</evidence>
<keyword evidence="4" id="KW-1185">Reference proteome</keyword>
<feature type="region of interest" description="Disordered" evidence="1">
    <location>
        <begin position="1"/>
        <end position="30"/>
    </location>
</feature>
<dbReference type="AlphaFoldDB" id="A0AAD3SWY5"/>
<reference evidence="3" key="1">
    <citation type="submission" date="2023-05" db="EMBL/GenBank/DDBJ databases">
        <title>Nepenthes gracilis genome sequencing.</title>
        <authorList>
            <person name="Fukushima K."/>
        </authorList>
    </citation>
    <scope>NUCLEOTIDE SEQUENCE</scope>
    <source>
        <strain evidence="3">SING2019-196</strain>
    </source>
</reference>
<dbReference type="Proteomes" id="UP001279734">
    <property type="component" value="Unassembled WGS sequence"/>
</dbReference>
<keyword evidence="2" id="KW-1133">Transmembrane helix</keyword>
<accession>A0AAD3SWY5</accession>
<evidence type="ECO:0000313" key="3">
    <source>
        <dbReference type="EMBL" id="GMH18547.1"/>
    </source>
</evidence>
<comment type="caution">
    <text evidence="3">The sequence shown here is derived from an EMBL/GenBank/DDBJ whole genome shotgun (WGS) entry which is preliminary data.</text>
</comment>